<dbReference type="RefSeq" id="WP_101289048.1">
    <property type="nucleotide sequence ID" value="NZ_FOUQ01000013.1"/>
</dbReference>
<organism evidence="1 2">
    <name type="scientific">Pleomorphomonas diazotrophica</name>
    <dbReference type="NCBI Taxonomy" id="1166257"/>
    <lineage>
        <taxon>Bacteria</taxon>
        <taxon>Pseudomonadati</taxon>
        <taxon>Pseudomonadota</taxon>
        <taxon>Alphaproteobacteria</taxon>
        <taxon>Hyphomicrobiales</taxon>
        <taxon>Pleomorphomonadaceae</taxon>
        <taxon>Pleomorphomonas</taxon>
    </lineage>
</organism>
<dbReference type="Proteomes" id="UP000233491">
    <property type="component" value="Unassembled WGS sequence"/>
</dbReference>
<dbReference type="Pfam" id="PF06698">
    <property type="entry name" value="DUF1192"/>
    <property type="match status" value="1"/>
</dbReference>
<dbReference type="EMBL" id="PJNW01000006">
    <property type="protein sequence ID" value="PKR89270.1"/>
    <property type="molecule type" value="Genomic_DNA"/>
</dbReference>
<dbReference type="InterPro" id="IPR009579">
    <property type="entry name" value="DUF1192"/>
</dbReference>
<reference evidence="1 2" key="1">
    <citation type="submission" date="2017-12" db="EMBL/GenBank/DDBJ databases">
        <title>Anaerobic carbon monoxide metabolism by Pleomorphomonas carboxyditropha sp. nov., a new mesophilic hydrogenogenic carboxidotroph.</title>
        <authorList>
            <person name="Esquivel-Elizondo S."/>
            <person name="Krajmalnik-Brown R."/>
        </authorList>
    </citation>
    <scope>NUCLEOTIDE SEQUENCE [LARGE SCALE GENOMIC DNA]</scope>
    <source>
        <strain evidence="1 2">R5-392</strain>
    </source>
</reference>
<dbReference type="AlphaFoldDB" id="A0A1I4VUD7"/>
<name>A0A1I4VUD7_9HYPH</name>
<evidence type="ECO:0000313" key="1">
    <source>
        <dbReference type="EMBL" id="PKR89270.1"/>
    </source>
</evidence>
<comment type="caution">
    <text evidence="1">The sequence shown here is derived from an EMBL/GenBank/DDBJ whole genome shotgun (WGS) entry which is preliminary data.</text>
</comment>
<gene>
    <name evidence="1" type="ORF">CXZ10_10135</name>
</gene>
<proteinExistence type="predicted"/>
<accession>A0A1I4VUD7</accession>
<protein>
    <submittedName>
        <fullName evidence="1">DUF1192 domain-containing protein</fullName>
    </submittedName>
</protein>
<evidence type="ECO:0000313" key="2">
    <source>
        <dbReference type="Proteomes" id="UP000233491"/>
    </source>
</evidence>
<dbReference type="OrthoDB" id="7872350at2"/>
<keyword evidence="2" id="KW-1185">Reference proteome</keyword>
<sequence>MSIDDDRPEPPPPAHVVGQDLSRLSVAELRARVDLLHAEIARIEEALRLKDDVRSAADSLFKF</sequence>